<dbReference type="AlphaFoldDB" id="A0A2S3GNH3"/>
<accession>A0A2S3GNH3</accession>
<evidence type="ECO:0000313" key="1">
    <source>
        <dbReference type="EMBL" id="PAN05252.2"/>
    </source>
</evidence>
<reference evidence="1" key="1">
    <citation type="submission" date="2018-04" db="EMBL/GenBank/DDBJ databases">
        <title>WGS assembly of Panicum hallii.</title>
        <authorList>
            <person name="Lovell J."/>
            <person name="Jenkins J."/>
            <person name="Lowry D."/>
            <person name="Mamidi S."/>
            <person name="Sreedasyam A."/>
            <person name="Weng X."/>
            <person name="Barry K."/>
            <person name="Bonette J."/>
            <person name="Campitelli B."/>
            <person name="Daum C."/>
            <person name="Gordon S."/>
            <person name="Gould B."/>
            <person name="Lipzen A."/>
            <person name="Macqueen A."/>
            <person name="Palacio-Mejia J."/>
            <person name="Plott C."/>
            <person name="Shakirov E."/>
            <person name="Shu S."/>
            <person name="Yoshinaga Y."/>
            <person name="Zane M."/>
            <person name="Rokhsar D."/>
            <person name="Grimwood J."/>
            <person name="Schmutz J."/>
            <person name="Juenger T."/>
        </authorList>
    </citation>
    <scope>NUCLEOTIDE SEQUENCE [LARGE SCALE GENOMIC DNA]</scope>
    <source>
        <strain evidence="1">FIL2</strain>
    </source>
</reference>
<dbReference type="Gramene" id="PAN05252">
    <property type="protein sequence ID" value="PAN05252"/>
    <property type="gene ID" value="PAHAL_1G127100"/>
</dbReference>
<organism evidence="1">
    <name type="scientific">Panicum hallii</name>
    <dbReference type="NCBI Taxonomy" id="206008"/>
    <lineage>
        <taxon>Eukaryota</taxon>
        <taxon>Viridiplantae</taxon>
        <taxon>Streptophyta</taxon>
        <taxon>Embryophyta</taxon>
        <taxon>Tracheophyta</taxon>
        <taxon>Spermatophyta</taxon>
        <taxon>Magnoliopsida</taxon>
        <taxon>Liliopsida</taxon>
        <taxon>Poales</taxon>
        <taxon>Poaceae</taxon>
        <taxon>PACMAD clade</taxon>
        <taxon>Panicoideae</taxon>
        <taxon>Panicodae</taxon>
        <taxon>Paniceae</taxon>
        <taxon>Panicinae</taxon>
        <taxon>Panicum</taxon>
        <taxon>Panicum sect. Panicum</taxon>
    </lineage>
</organism>
<proteinExistence type="predicted"/>
<dbReference type="Proteomes" id="UP000243499">
    <property type="component" value="Chromosome 1"/>
</dbReference>
<protein>
    <submittedName>
        <fullName evidence="1">Uncharacterized protein</fullName>
    </submittedName>
</protein>
<dbReference type="EMBL" id="CM008046">
    <property type="protein sequence ID" value="PAN05252.2"/>
    <property type="molecule type" value="Genomic_DNA"/>
</dbReference>
<sequence length="89" mass="9787">MQMAKACERTWCSSKQAGKASVSLMSTVDLRASNTTVKLLNLELQAAEAIQDHPRVVSIPTVMLTLFMYGSHRLLVSTGLYGSCYSILY</sequence>
<gene>
    <name evidence="1" type="ORF">PAHAL_1G127100</name>
</gene>
<name>A0A2S3GNH3_9POAL</name>